<reference evidence="2 3" key="3">
    <citation type="journal article" date="2013" name="J. Struct. Biol.">
        <title>Structural basis for cofactor and substrate selection by cyanobacterium succinic semialdehyde dehydrogenase.</title>
        <authorList>
            <person name="Yuan Z."/>
            <person name="Yin B."/>
            <person name="Wei D."/>
            <person name="Yuan Y.R."/>
        </authorList>
    </citation>
    <scope>X-RAY CRYSTALLOGRAPHY (1.69 ANGSTROMS) OF 1-454 IN COMPLEX WITH NADP(+)</scope>
</reference>
<protein>
    <submittedName>
        <fullName evidence="1">Succinate-semialdehyde dehydrogenase</fullName>
    </submittedName>
</protein>
<reference evidence="1" key="1">
    <citation type="submission" date="2008-02" db="EMBL/GenBank/DDBJ databases">
        <authorList>
            <person name="Li T."/>
            <person name="Zhao J."/>
            <person name="Zhao C."/>
            <person name="Liu Z."/>
            <person name="Zhao F."/>
            <person name="Marquardt J."/>
            <person name="Nomura C.T."/>
            <person name="Persson S."/>
            <person name="Detter J.Chris."/>
            <person name="Richardson P.M."/>
            <person name="Lanz C."/>
            <person name="Schuster S.C."/>
            <person name="Wang J."/>
            <person name="Li S."/>
            <person name="Huang X."/>
            <person name="Cai T."/>
            <person name="Yu Z."/>
            <person name="Luo J."/>
            <person name="Zhao J."/>
            <person name="Bryant D.A."/>
        </authorList>
    </citation>
    <scope>NUCLEOTIDE SEQUENCE</scope>
    <source>
        <strain evidence="1">PCC 7002</strain>
    </source>
</reference>
<feature type="binding site" evidence="6">
    <location>
        <position position="154"/>
    </location>
    <ligand>
        <name>NADPH</name>
        <dbReference type="ChEBI" id="CHEBI:57783"/>
        <label>2</label>
    </ligand>
</feature>
<evidence type="ECO:0007829" key="2">
    <source>
        <dbReference type="PDB" id="3VZ1"/>
    </source>
</evidence>
<accession>A0ACD6B8F4</accession>
<organism evidence="1">
    <name type="scientific">Picosynechococcus sp. (strain ATCC 27264 / PCC 7002 / PR-6)</name>
    <name type="common">Agmenellum quadruplicatum</name>
    <dbReference type="NCBI Taxonomy" id="32049"/>
    <lineage>
        <taxon>Bacteria</taxon>
        <taxon>Bacillati</taxon>
        <taxon>Cyanobacteriota</taxon>
        <taxon>Cyanophyceae</taxon>
        <taxon>Oscillatoriophycideae</taxon>
        <taxon>Chroococcales</taxon>
        <taxon>Geminocystaceae</taxon>
        <taxon>Picosynechococcus</taxon>
    </lineage>
</organism>
<feature type="binding site" evidence="7">
    <location>
        <position position="206"/>
    </location>
    <ligand>
        <name>NADPH</name>
        <dbReference type="ChEBI" id="CHEBI:57783"/>
        <label>1</label>
    </ligand>
</feature>
<evidence type="ECO:0000313" key="1">
    <source>
        <dbReference type="EMBL" id="ACB00745.1"/>
    </source>
</evidence>
<dbReference type="EMBL" id="CP000951">
    <property type="protein sequence ID" value="ACB00745.1"/>
    <property type="molecule type" value="Genomic_DNA"/>
</dbReference>
<evidence type="ECO:0007829" key="6">
    <source>
        <dbReference type="PDB" id="4ITA"/>
    </source>
</evidence>
<feature type="binding site" evidence="6">
    <location>
        <position position="157"/>
    </location>
    <ligand>
        <name>NADPH</name>
        <dbReference type="ChEBI" id="CHEBI:57783"/>
        <label>2</label>
    </ligand>
</feature>
<feature type="binding site" evidence="6">
    <location>
        <position position="139"/>
    </location>
    <ligand>
        <name>NADPH</name>
        <dbReference type="ChEBI" id="CHEBI:57783"/>
        <label>2</label>
    </ligand>
</feature>
<feature type="binding site" evidence="4">
    <location>
        <position position="228"/>
    </location>
    <ligand>
        <name>NADP(+)</name>
        <dbReference type="ChEBI" id="CHEBI:58349"/>
    </ligand>
</feature>
<feature type="binding site" evidence="4">
    <location>
        <position position="207"/>
    </location>
    <ligand>
        <name>NADP(+)</name>
        <dbReference type="ChEBI" id="CHEBI:58349"/>
    </ligand>
</feature>
<keyword evidence="4 6" id="KW-0547">Nucleotide-binding</keyword>
<feature type="binding site" evidence="7">
    <location>
        <position position="157"/>
    </location>
    <ligand>
        <name>NADPH</name>
        <dbReference type="ChEBI" id="CHEBI:57783"/>
        <label>1</label>
    </ligand>
</feature>
<sequence length="454" mass="49019">MAIATINPTTGEICQRFKALTPAEIDAKLAKAQEAFQAYRRTSFSQRRQWLENAAAILERDTSKFAEIMTTEMGKTHQSAIAEAEKSALVCRYYAEHGEQFLANEYTETQATESYVCYQPLGILLAVMPWNFPFWQVFRFAAPALMAGNVAVLKHASNVPQCALAVEAILEAAGFPEGVFQTLLIGASQVEQVIKDPRVKAATLTGSEPAGASLASLAGQEIKPTLLELGGSDPFVVFPSADLDEAVEVGTVARTMNNGQSCIAAKRFILHEAIAAEFLEKLHLKFASLKIGDPMAPETDIGPLATEGILQDISRQVDQAVAAGAKILLGGRPLDRAGYFYPPTILTEIPPGAKILQEELFAPVAMVFTVKDLDQAIALANDIPFGLGASAWTNDPAEQQRFIQELDAGAVFINGMVKSDPRLPFGGTKRSGYGRELGLAGIRTFVNAKTVWLK</sequence>
<feature type="binding site" evidence="7">
    <location>
        <position position="207"/>
    </location>
    <ligand>
        <name>NADPH</name>
        <dbReference type="ChEBI" id="CHEBI:57783"/>
        <label>1</label>
    </ligand>
</feature>
<feature type="binding site" evidence="4">
    <location>
        <position position="359"/>
    </location>
    <ligand>
        <name>NADP(+)</name>
        <dbReference type="ChEBI" id="CHEBI:58349"/>
    </ligand>
</feature>
<feature type="binding site" evidence="7">
    <location>
        <position position="359"/>
    </location>
    <ligand>
        <name>NADPH</name>
        <dbReference type="ChEBI" id="CHEBI:57783"/>
        <label>1</label>
    </ligand>
</feature>
<feature type="binding site" evidence="7">
    <location>
        <position position="131"/>
    </location>
    <ligand>
        <name>NADPH</name>
        <dbReference type="ChEBI" id="CHEBI:57783"/>
        <label>1</label>
    </ligand>
</feature>
<feature type="binding site" evidence="6">
    <location>
        <position position="262"/>
    </location>
    <ligand>
        <name>NADPH</name>
        <dbReference type="ChEBI" id="CHEBI:57783"/>
        <label>2</label>
        <note>covalent</note>
    </ligand>
</feature>
<reference evidence="5 6" key="2">
    <citation type="journal article" date="2013" name="J. Biol. Chem.">
        <title>Structural basis for a cofactor-dependent oxidation protection and catalysis of cyanobacterial succinic semialdehyde dehydrogenase.</title>
        <authorList>
            <person name="Park J."/>
            <person name="Rhee S."/>
        </authorList>
    </citation>
    <scope>X-RAY CRYSTALLOGRAPHY (1.40 ANGSTROMS) OF 1-454 IN COMPLEX WITH NADPH</scope>
</reference>
<feature type="binding site" evidence="4">
    <location>
        <position position="206"/>
    </location>
    <ligand>
        <name>NADP(+)</name>
        <dbReference type="ChEBI" id="CHEBI:58349"/>
    </ligand>
</feature>
<feature type="binding site" evidence="7">
    <location>
        <position position="130"/>
    </location>
    <ligand>
        <name>NADPH</name>
        <dbReference type="ChEBI" id="CHEBI:57783"/>
        <label>1</label>
    </ligand>
</feature>
<feature type="binding site" evidence="6">
    <location>
        <position position="213"/>
    </location>
    <ligand>
        <name>NADPH</name>
        <dbReference type="ChEBI" id="CHEBI:57783"/>
        <label>2</label>
    </ligand>
</feature>
<gene>
    <name evidence="1" type="ordered locus">SYNPCC7002_A2771</name>
</gene>
<feature type="binding site" evidence="7">
    <location>
        <position position="229"/>
    </location>
    <ligand>
        <name>NADPH</name>
        <dbReference type="ChEBI" id="CHEBI:57783"/>
        <label>1</label>
    </ligand>
</feature>
<feature type="binding site" evidence="4">
    <location>
        <position position="139"/>
    </location>
    <ligand>
        <name>NADP(+)</name>
        <dbReference type="ChEBI" id="CHEBI:58349"/>
    </ligand>
</feature>
<feature type="binding site" evidence="6">
    <location>
        <position position="359"/>
    </location>
    <ligand>
        <name>NADPH</name>
        <dbReference type="ChEBI" id="CHEBI:57783"/>
        <label>2</label>
    </ligand>
</feature>
<feature type="binding site" evidence="7">
    <location>
        <position position="128"/>
    </location>
    <ligand>
        <name>NADPH</name>
        <dbReference type="ChEBI" id="CHEBI:57783"/>
        <label>1</label>
    </ligand>
</feature>
<proteinExistence type="evidence at protein level"/>
<feature type="binding site" evidence="7">
    <location>
        <position position="228"/>
    </location>
    <ligand>
        <name>NADPH</name>
        <dbReference type="ChEBI" id="CHEBI:57783"/>
        <label>1</label>
    </ligand>
</feature>
<evidence type="ECO:0007829" key="4">
    <source>
        <dbReference type="PDB" id="3VZ3"/>
    </source>
</evidence>
<dbReference type="PDB" id="3VZ2">
    <property type="method" value="X-ray"/>
    <property type="resolution" value="2.50 A"/>
    <property type="chains" value="A/B=1-454"/>
</dbReference>
<dbReference type="PDB" id="3VZ1">
    <property type="method" value="X-ray"/>
    <property type="resolution" value="2.10 A"/>
    <property type="chains" value="A/B=1-454"/>
</dbReference>
<feature type="binding site" evidence="4">
    <location>
        <position position="157"/>
    </location>
    <ligand>
        <name>NADP(+)</name>
        <dbReference type="ChEBI" id="CHEBI:58349"/>
    </ligand>
</feature>
<dbReference type="PDB" id="4ITA">
    <property type="method" value="X-ray"/>
    <property type="resolution" value="1.40 A"/>
    <property type="chains" value="A/B=1-454"/>
</dbReference>
<feature type="binding site" evidence="7">
    <location>
        <position position="154"/>
    </location>
    <ligand>
        <name>NADPH</name>
        <dbReference type="ChEBI" id="CHEBI:57783"/>
        <label>1</label>
    </ligand>
</feature>
<feature type="binding site" evidence="4">
    <location>
        <position position="229"/>
    </location>
    <ligand>
        <name>NADP(+)</name>
        <dbReference type="ChEBI" id="CHEBI:58349"/>
    </ligand>
</feature>
<feature type="binding site" evidence="6">
    <location>
        <position position="128"/>
    </location>
    <ligand>
        <name>NADPH</name>
        <dbReference type="ChEBI" id="CHEBI:57783"/>
        <label>2</label>
    </ligand>
</feature>
<evidence type="ECO:0007829" key="3">
    <source>
        <dbReference type="PDB" id="3VZ2"/>
    </source>
</evidence>
<dbReference type="PDB" id="4IT9">
    <property type="method" value="X-ray"/>
    <property type="resolution" value="1.70 A"/>
    <property type="chains" value="A/B=1-454"/>
</dbReference>
<keyword evidence="2 3" id="KW-0002">3D-structure</keyword>
<feature type="binding site" evidence="6">
    <location>
        <position position="207"/>
    </location>
    <ligand>
        <name>NADPH</name>
        <dbReference type="ChEBI" id="CHEBI:57783"/>
        <label>2</label>
    </ligand>
</feature>
<evidence type="ECO:0007829" key="7">
    <source>
        <dbReference type="PDB" id="4ITB"/>
    </source>
</evidence>
<dbReference type="PDB" id="3VZ3">
    <property type="method" value="X-ray"/>
    <property type="resolution" value="1.69 A"/>
    <property type="chains" value="A/B=1-454"/>
</dbReference>
<dbReference type="PDB" id="4ITB">
    <property type="method" value="X-ray"/>
    <property type="resolution" value="1.40 A"/>
    <property type="chains" value="A/B=1-454"/>
</dbReference>
<feature type="binding site" evidence="4">
    <location>
        <position position="154"/>
    </location>
    <ligand>
        <name>NADP(+)</name>
        <dbReference type="ChEBI" id="CHEBI:58349"/>
    </ligand>
</feature>
<feature type="binding site" evidence="4">
    <location>
        <position position="130"/>
    </location>
    <ligand>
        <name>NADP(+)</name>
        <dbReference type="ChEBI" id="CHEBI:58349"/>
    </ligand>
</feature>
<feature type="binding site" evidence="4">
    <location>
        <position position="128"/>
    </location>
    <ligand>
        <name>NADP(+)</name>
        <dbReference type="ChEBI" id="CHEBI:58349"/>
    </ligand>
</feature>
<feature type="binding site" evidence="6">
    <location>
        <position position="229"/>
    </location>
    <ligand>
        <name>NADPH</name>
        <dbReference type="ChEBI" id="CHEBI:57783"/>
        <label>2</label>
    </ligand>
</feature>
<name>A0ACD6B8F4_PICP2</name>
<accession>B1XMM6</accession>
<feature type="binding site" evidence="6">
    <location>
        <position position="228"/>
    </location>
    <ligand>
        <name>NADPH</name>
        <dbReference type="ChEBI" id="CHEBI:57783"/>
        <label>2</label>
    </ligand>
</feature>
<evidence type="ECO:0007829" key="5">
    <source>
        <dbReference type="PDB" id="4IT9"/>
    </source>
</evidence>